<dbReference type="Pfam" id="PF01734">
    <property type="entry name" value="Patatin"/>
    <property type="match status" value="1"/>
</dbReference>
<organism evidence="4 5">
    <name type="scientific">Cyphellophora europaea (strain CBS 101466)</name>
    <name type="common">Phialophora europaea</name>
    <dbReference type="NCBI Taxonomy" id="1220924"/>
    <lineage>
        <taxon>Eukaryota</taxon>
        <taxon>Fungi</taxon>
        <taxon>Dikarya</taxon>
        <taxon>Ascomycota</taxon>
        <taxon>Pezizomycotina</taxon>
        <taxon>Eurotiomycetes</taxon>
        <taxon>Chaetothyriomycetidae</taxon>
        <taxon>Chaetothyriales</taxon>
        <taxon>Cyphellophoraceae</taxon>
        <taxon>Cyphellophora</taxon>
    </lineage>
</organism>
<dbReference type="GO" id="GO:0016020">
    <property type="term" value="C:membrane"/>
    <property type="evidence" value="ECO:0007669"/>
    <property type="project" value="TreeGrafter"/>
</dbReference>
<dbReference type="eggNOG" id="KOG4231">
    <property type="taxonomic scope" value="Eukaryota"/>
</dbReference>
<keyword evidence="1 2" id="KW-0443">Lipid metabolism</keyword>
<reference evidence="4 5" key="1">
    <citation type="submission" date="2013-03" db="EMBL/GenBank/DDBJ databases">
        <title>The Genome Sequence of Phialophora europaea CBS 101466.</title>
        <authorList>
            <consortium name="The Broad Institute Genomics Platform"/>
            <person name="Cuomo C."/>
            <person name="de Hoog S."/>
            <person name="Gorbushina A."/>
            <person name="Walker B."/>
            <person name="Young S.K."/>
            <person name="Zeng Q."/>
            <person name="Gargeya S."/>
            <person name="Fitzgerald M."/>
            <person name="Haas B."/>
            <person name="Abouelleil A."/>
            <person name="Allen A.W."/>
            <person name="Alvarado L."/>
            <person name="Arachchi H.M."/>
            <person name="Berlin A.M."/>
            <person name="Chapman S.B."/>
            <person name="Gainer-Dewar J."/>
            <person name="Goldberg J."/>
            <person name="Griggs A."/>
            <person name="Gujja S."/>
            <person name="Hansen M."/>
            <person name="Howarth C."/>
            <person name="Imamovic A."/>
            <person name="Ireland A."/>
            <person name="Larimer J."/>
            <person name="McCowan C."/>
            <person name="Murphy C."/>
            <person name="Pearson M."/>
            <person name="Poon T.W."/>
            <person name="Priest M."/>
            <person name="Roberts A."/>
            <person name="Saif S."/>
            <person name="Shea T."/>
            <person name="Sisk P."/>
            <person name="Sykes S."/>
            <person name="Wortman J."/>
            <person name="Nusbaum C."/>
            <person name="Birren B."/>
        </authorList>
    </citation>
    <scope>NUCLEOTIDE SEQUENCE [LARGE SCALE GENOMIC DNA]</scope>
    <source>
        <strain evidence="4 5">CBS 101466</strain>
    </source>
</reference>
<dbReference type="GO" id="GO:0016042">
    <property type="term" value="P:lipid catabolic process"/>
    <property type="evidence" value="ECO:0007669"/>
    <property type="project" value="UniProtKB-UniRule"/>
</dbReference>
<dbReference type="GO" id="GO:0047499">
    <property type="term" value="F:calcium-independent phospholipase A2 activity"/>
    <property type="evidence" value="ECO:0007669"/>
    <property type="project" value="TreeGrafter"/>
</dbReference>
<feature type="active site" description="Nucleophile" evidence="2">
    <location>
        <position position="554"/>
    </location>
</feature>
<feature type="short sequence motif" description="GXSXG" evidence="2">
    <location>
        <begin position="552"/>
        <end position="556"/>
    </location>
</feature>
<name>W2S811_CYPE1</name>
<keyword evidence="2" id="KW-0442">Lipid degradation</keyword>
<accession>W2S811</accession>
<sequence length="847" mass="94439">MDRWRERIADMEKSAALLFELSLVSYIAYRHADSIKLVDPTLSMSSCKHLHWLELIGRQHDWTLLDPDRLKSIEDLLPDPTRQTPILIVFFGKSRKASAIQTVFPKNNLSRRDSHGVANLFVDHTSENSDSPWLIADCTLNASPANHSGAYGTCHDNRRLFINYGEAENGIDRATVVAHLHINLLTPLAHVICLFAEDFGCNKTCCDYLGQWLSVRKQTSSQRLMAAPDLIVVTEDPSTIDVFIQLECETEFSSVFATLTVVTVDACAPSILTAQKLQRILQDTAKVSEQIRSEGHLLLTACHMRRIFHHGVGIFAASPSRGLDILSSSDHPAASLSTPFSTHLKTFVRQSQSLGLEQTAVIGLLASALLNQGYPELLHRFAPHLIYGRFFAAIVSSLSIAHANAQFHESVREEFERLFSLMTSERTAAMIRTNYLKRYWSQLRKLHSTTTCWRCMVRAPEHMLHTGHGLCNSCVLESSVAAKCVYAYRIQSCPVCGHRQPATISIKPWTVEPNVLAIDGGGIKGIVALVLLKKLTAVLGSNTDEYFHYSAGTSAGGLVVLDYIVGAATIESSIERFKCLARRIFPLKSYGRFPLLWKLVDWLKWLLTDNKYDSSILEDVVQEVFGTRERLFGDRAHREQSRVGIMATTASSSQLRIFTNYNGEARAEQGNAYAILRSEKATEEPFLWEVARCTTAAPGFFRPKQLKFFGSLQDGGMRANNPSAVARVELRYLWPQTPNPHILVSIGNGYSRQDLADVGADRGLLRDGFISRILRGFMSSPSVDGDSGWLNLLDNLSAEERTRHFRLSIPFDGDPPALDDASSVSRLEAQALAYKEDYSELEQTASN</sequence>
<dbReference type="STRING" id="1220924.W2S811"/>
<dbReference type="SUPFAM" id="SSF52151">
    <property type="entry name" value="FabD/lysophospholipase-like"/>
    <property type="match status" value="1"/>
</dbReference>
<evidence type="ECO:0000313" key="5">
    <source>
        <dbReference type="Proteomes" id="UP000030752"/>
    </source>
</evidence>
<protein>
    <recommendedName>
        <fullName evidence="3">PNPLA domain-containing protein</fullName>
    </recommendedName>
</protein>
<dbReference type="RefSeq" id="XP_008713328.1">
    <property type="nucleotide sequence ID" value="XM_008715106.1"/>
</dbReference>
<dbReference type="PROSITE" id="PS51635">
    <property type="entry name" value="PNPLA"/>
    <property type="match status" value="1"/>
</dbReference>
<dbReference type="GO" id="GO:0019369">
    <property type="term" value="P:arachidonate metabolic process"/>
    <property type="evidence" value="ECO:0007669"/>
    <property type="project" value="TreeGrafter"/>
</dbReference>
<keyword evidence="2" id="KW-0378">Hydrolase</keyword>
<feature type="active site" description="Proton acceptor" evidence="2">
    <location>
        <position position="714"/>
    </location>
</feature>
<dbReference type="InterPro" id="IPR016035">
    <property type="entry name" value="Acyl_Trfase/lysoPLipase"/>
</dbReference>
<feature type="domain" description="PNPLA" evidence="3">
    <location>
        <begin position="516"/>
        <end position="727"/>
    </location>
</feature>
<dbReference type="Proteomes" id="UP000030752">
    <property type="component" value="Unassembled WGS sequence"/>
</dbReference>
<proteinExistence type="predicted"/>
<dbReference type="AlphaFoldDB" id="W2S811"/>
<dbReference type="CDD" id="cd07199">
    <property type="entry name" value="Pat17_PNPLA8_PNPLA9_like"/>
    <property type="match status" value="1"/>
</dbReference>
<evidence type="ECO:0000256" key="1">
    <source>
        <dbReference type="ARBA" id="ARBA00023098"/>
    </source>
</evidence>
<feature type="short sequence motif" description="GXGXXG" evidence="2">
    <location>
        <begin position="520"/>
        <end position="525"/>
    </location>
</feature>
<dbReference type="GO" id="GO:0046486">
    <property type="term" value="P:glycerolipid metabolic process"/>
    <property type="evidence" value="ECO:0007669"/>
    <property type="project" value="UniProtKB-ARBA"/>
</dbReference>
<evidence type="ECO:0000259" key="3">
    <source>
        <dbReference type="PROSITE" id="PS51635"/>
    </source>
</evidence>
<evidence type="ECO:0000256" key="2">
    <source>
        <dbReference type="PROSITE-ProRule" id="PRU01161"/>
    </source>
</evidence>
<dbReference type="EMBL" id="KB822714">
    <property type="protein sequence ID" value="ETN44765.1"/>
    <property type="molecule type" value="Genomic_DNA"/>
</dbReference>
<dbReference type="Gene3D" id="3.40.1090.10">
    <property type="entry name" value="Cytosolic phospholipase A2 catalytic domain"/>
    <property type="match status" value="1"/>
</dbReference>
<dbReference type="PANTHER" id="PTHR24185">
    <property type="entry name" value="CALCIUM-INDEPENDENT PHOSPHOLIPASE A2-GAMMA"/>
    <property type="match status" value="1"/>
</dbReference>
<dbReference type="OrthoDB" id="4161391at2759"/>
<keyword evidence="5" id="KW-1185">Reference proteome</keyword>
<dbReference type="GeneID" id="19977774"/>
<dbReference type="VEuPathDB" id="FungiDB:HMPREF1541_10435"/>
<dbReference type="PANTHER" id="PTHR24185:SF8">
    <property type="entry name" value="PNPLA DOMAIN-CONTAINING PROTEIN"/>
    <property type="match status" value="1"/>
</dbReference>
<dbReference type="HOGENOM" id="CLU_003059_1_2_1"/>
<dbReference type="InParanoid" id="W2S811"/>
<gene>
    <name evidence="4" type="ORF">HMPREF1541_10435</name>
</gene>
<dbReference type="InterPro" id="IPR002641">
    <property type="entry name" value="PNPLA_dom"/>
</dbReference>
<feature type="short sequence motif" description="DGA/G" evidence="2">
    <location>
        <begin position="714"/>
        <end position="716"/>
    </location>
</feature>
<evidence type="ECO:0000313" key="4">
    <source>
        <dbReference type="EMBL" id="ETN44765.1"/>
    </source>
</evidence>